<proteinExistence type="evidence at transcript level"/>
<evidence type="ECO:0000256" key="1">
    <source>
        <dbReference type="SAM" id="MobiDB-lite"/>
    </source>
</evidence>
<dbReference type="InterPro" id="IPR052789">
    <property type="entry name" value="SSUH2_homolog"/>
</dbReference>
<feature type="compositionally biased region" description="Polar residues" evidence="1">
    <location>
        <begin position="8"/>
        <end position="17"/>
    </location>
</feature>
<sequence>MSEKSGFQGISNPGYSSQQAPPYAPGPQQGAQYVPQQQGQYPAGPNQGGYMPQGVGQVGQQQQQPGVFYQGGQSPHQQYGAPGGQYPPQSQQAGAPPYGQASAPSAPVPWDPNTAPAYQGDMGQEVDENAATTEPQMSAPPSFESVVSGYENTNFNSDADIGPPPSYQQATGEAARVDAAKISTLTADDAQDALVAYVAQQCCYGSGAAKKMDIKDIQSTSALHYTLETFTESRSTKWHYVPYTGGFVDGPHVGPAPGPWDISCPFSSLFLTEVKKMEVPHTASVRNCHVCYGRGFNRCWKCLGRGRVRCSWCQGSGHRHEMRDGRSQRVHCHSCHGSGRKRCVTCVGTGCVRCRECQGYGKIKQFIQLTVKFTNRLSDHIVERTDMPDHLIRDVTGDVVFEQTAQRVAAIEGFNEQEINRRASEIVGAHATSWPNERILQQRQKLCSVPVYECRFKYSDKEGRFWVYGNQRAVFTTDYPHTCCCCTIL</sequence>
<organism evidence="2">
    <name type="scientific">Phallusia mammillata</name>
    <dbReference type="NCBI Taxonomy" id="59560"/>
    <lineage>
        <taxon>Eukaryota</taxon>
        <taxon>Metazoa</taxon>
        <taxon>Chordata</taxon>
        <taxon>Tunicata</taxon>
        <taxon>Ascidiacea</taxon>
        <taxon>Phlebobranchia</taxon>
        <taxon>Ascidiidae</taxon>
        <taxon>Phallusia</taxon>
    </lineage>
</organism>
<name>A0A6F9DT65_9ASCI</name>
<reference evidence="2" key="1">
    <citation type="submission" date="2020-04" db="EMBL/GenBank/DDBJ databases">
        <authorList>
            <person name="Neveu A P."/>
        </authorList>
    </citation>
    <scope>NUCLEOTIDE SEQUENCE</scope>
    <source>
        <tissue evidence="2">Whole embryo</tissue>
    </source>
</reference>
<dbReference type="PANTHER" id="PTHR48465">
    <property type="entry name" value="PROTEIN SSUH2 HOMOLOG"/>
    <property type="match status" value="1"/>
</dbReference>
<accession>A0A6F9DT65</accession>
<evidence type="ECO:0000313" key="2">
    <source>
        <dbReference type="EMBL" id="CAB3266622.1"/>
    </source>
</evidence>
<dbReference type="AlphaFoldDB" id="A0A6F9DT65"/>
<feature type="region of interest" description="Disordered" evidence="1">
    <location>
        <begin position="1"/>
        <end position="121"/>
    </location>
</feature>
<dbReference type="EMBL" id="LR790760">
    <property type="protein sequence ID" value="CAB3266622.1"/>
    <property type="molecule type" value="mRNA"/>
</dbReference>
<gene>
    <name evidence="2" type="primary">Ssuh2</name>
</gene>
<protein>
    <submittedName>
        <fullName evidence="2">Protein SSUH2 homolog</fullName>
    </submittedName>
</protein>
<feature type="compositionally biased region" description="Low complexity" evidence="1">
    <location>
        <begin position="18"/>
        <end position="73"/>
    </location>
</feature>
<dbReference type="PANTHER" id="PTHR48465:SF1">
    <property type="entry name" value="PROTEIN SSUH2 HOMOLOG"/>
    <property type="match status" value="1"/>
</dbReference>